<evidence type="ECO:0000313" key="2">
    <source>
        <dbReference type="EMBL" id="CAI9115175.1"/>
    </source>
</evidence>
<accession>A0AAV1E4R0</accession>
<proteinExistence type="predicted"/>
<protein>
    <submittedName>
        <fullName evidence="2">OLC1v1016013C1</fullName>
    </submittedName>
</protein>
<organism evidence="2 3">
    <name type="scientific">Oldenlandia corymbosa var. corymbosa</name>
    <dbReference type="NCBI Taxonomy" id="529605"/>
    <lineage>
        <taxon>Eukaryota</taxon>
        <taxon>Viridiplantae</taxon>
        <taxon>Streptophyta</taxon>
        <taxon>Embryophyta</taxon>
        <taxon>Tracheophyta</taxon>
        <taxon>Spermatophyta</taxon>
        <taxon>Magnoliopsida</taxon>
        <taxon>eudicotyledons</taxon>
        <taxon>Gunneridae</taxon>
        <taxon>Pentapetalae</taxon>
        <taxon>asterids</taxon>
        <taxon>lamiids</taxon>
        <taxon>Gentianales</taxon>
        <taxon>Rubiaceae</taxon>
        <taxon>Rubioideae</taxon>
        <taxon>Spermacoceae</taxon>
        <taxon>Hedyotis-Oldenlandia complex</taxon>
        <taxon>Oldenlandia</taxon>
    </lineage>
</organism>
<keyword evidence="3" id="KW-1185">Reference proteome</keyword>
<name>A0AAV1E4R0_OLDCO</name>
<dbReference type="EMBL" id="OX459125">
    <property type="protein sequence ID" value="CAI9115175.1"/>
    <property type="molecule type" value="Genomic_DNA"/>
</dbReference>
<feature type="region of interest" description="Disordered" evidence="1">
    <location>
        <begin position="1"/>
        <end position="58"/>
    </location>
</feature>
<evidence type="ECO:0000256" key="1">
    <source>
        <dbReference type="SAM" id="MobiDB-lite"/>
    </source>
</evidence>
<evidence type="ECO:0000313" key="3">
    <source>
        <dbReference type="Proteomes" id="UP001161247"/>
    </source>
</evidence>
<gene>
    <name evidence="2" type="ORF">OLC1_LOCUS21746</name>
</gene>
<dbReference type="Proteomes" id="UP001161247">
    <property type="component" value="Chromosome 8"/>
</dbReference>
<sequence>MWEEKKWNQHSVAPSWKRRKKQAKRRNEIGNGMVTRKNELGGKRSKCCRSNRREPRRNAAKNLNSHLVYTRHGEPQEMWSSSIGVYPTKIKISFGRLLTMILEHLE</sequence>
<reference evidence="2" key="1">
    <citation type="submission" date="2023-03" db="EMBL/GenBank/DDBJ databases">
        <authorList>
            <person name="Julca I."/>
        </authorList>
    </citation>
    <scope>NUCLEOTIDE SEQUENCE</scope>
</reference>
<dbReference type="AlphaFoldDB" id="A0AAV1E4R0"/>